<feature type="non-terminal residue" evidence="1">
    <location>
        <position position="59"/>
    </location>
</feature>
<comment type="caution">
    <text evidence="1">The sequence shown here is derived from an EMBL/GenBank/DDBJ whole genome shotgun (WGS) entry which is preliminary data.</text>
</comment>
<dbReference type="EMBL" id="JAEPRD010000232">
    <property type="protein sequence ID" value="KAG2193458.1"/>
    <property type="molecule type" value="Genomic_DNA"/>
</dbReference>
<gene>
    <name evidence="1" type="ORF">INT47_004680</name>
</gene>
<accession>A0A8H7QJ33</accession>
<keyword evidence="2" id="KW-1185">Reference proteome</keyword>
<dbReference type="AlphaFoldDB" id="A0A8H7QJ33"/>
<sequence length="59" mass="6654">MSTQDQLSWSTVASRGVSKKVLRPLPVSTETDSKFKLKSNILFEHAQLDYQIMVRQAAS</sequence>
<protein>
    <submittedName>
        <fullName evidence="1">Uncharacterized protein</fullName>
    </submittedName>
</protein>
<organism evidence="1 2">
    <name type="scientific">Mucor saturninus</name>
    <dbReference type="NCBI Taxonomy" id="64648"/>
    <lineage>
        <taxon>Eukaryota</taxon>
        <taxon>Fungi</taxon>
        <taxon>Fungi incertae sedis</taxon>
        <taxon>Mucoromycota</taxon>
        <taxon>Mucoromycotina</taxon>
        <taxon>Mucoromycetes</taxon>
        <taxon>Mucorales</taxon>
        <taxon>Mucorineae</taxon>
        <taxon>Mucoraceae</taxon>
        <taxon>Mucor</taxon>
    </lineage>
</organism>
<reference evidence="1" key="1">
    <citation type="submission" date="2020-12" db="EMBL/GenBank/DDBJ databases">
        <title>Metabolic potential, ecology and presence of endohyphal bacteria is reflected in genomic diversity of Mucoromycotina.</title>
        <authorList>
            <person name="Muszewska A."/>
            <person name="Okrasinska A."/>
            <person name="Steczkiewicz K."/>
            <person name="Drgas O."/>
            <person name="Orlowska M."/>
            <person name="Perlinska-Lenart U."/>
            <person name="Aleksandrzak-Piekarczyk T."/>
            <person name="Szatraj K."/>
            <person name="Zielenkiewicz U."/>
            <person name="Pilsyk S."/>
            <person name="Malc E."/>
            <person name="Mieczkowski P."/>
            <person name="Kruszewska J.S."/>
            <person name="Biernat P."/>
            <person name="Pawlowska J."/>
        </authorList>
    </citation>
    <scope>NUCLEOTIDE SEQUENCE</scope>
    <source>
        <strain evidence="1">WA0000017839</strain>
    </source>
</reference>
<dbReference type="OrthoDB" id="2280262at2759"/>
<proteinExistence type="predicted"/>
<evidence type="ECO:0000313" key="2">
    <source>
        <dbReference type="Proteomes" id="UP000603453"/>
    </source>
</evidence>
<name>A0A8H7QJ33_9FUNG</name>
<evidence type="ECO:0000313" key="1">
    <source>
        <dbReference type="EMBL" id="KAG2193458.1"/>
    </source>
</evidence>
<dbReference type="Proteomes" id="UP000603453">
    <property type="component" value="Unassembled WGS sequence"/>
</dbReference>